<dbReference type="Gene3D" id="1.10.3680.10">
    <property type="entry name" value="TerB-like"/>
    <property type="match status" value="1"/>
</dbReference>
<dbReference type="OrthoDB" id="5459344at2"/>
<sequence>MKSLFDQLINQASSYMGKNSSSSFSSSFSSKADLVKGVATGGLVGALVGNKKSRRLVGKYGKKAAVIGGTAAIGTVAYQAYKKWFQDQTETTTASVDPMLTELTPLKTDQEILMKAMLFAAKADGHIDIDEKAAITQWLQQNGITHDVEALIARWLDEPLNPHVIANAVDGLEQASEVYLVSLLVVDVDHFLERAYLDALADALALPPALIERIEEQVILS</sequence>
<name>A0A2T3JFV8_9GAMM</name>
<dbReference type="AlphaFoldDB" id="A0A2T3JFV8"/>
<protein>
    <submittedName>
        <fullName evidence="1">DUF533 domain-containing protein</fullName>
    </submittedName>
</protein>
<dbReference type="SUPFAM" id="SSF158682">
    <property type="entry name" value="TerB-like"/>
    <property type="match status" value="1"/>
</dbReference>
<dbReference type="Pfam" id="PF04391">
    <property type="entry name" value="DUF533"/>
    <property type="match status" value="1"/>
</dbReference>
<evidence type="ECO:0000313" key="1">
    <source>
        <dbReference type="EMBL" id="PSU47827.1"/>
    </source>
</evidence>
<reference evidence="1 2" key="1">
    <citation type="submission" date="2018-01" db="EMBL/GenBank/DDBJ databases">
        <title>Whole genome sequencing of Histamine producing bacteria.</title>
        <authorList>
            <person name="Butler K."/>
        </authorList>
    </citation>
    <scope>NUCLEOTIDE SEQUENCE [LARGE SCALE GENOMIC DNA]</scope>
    <source>
        <strain evidence="1 2">JCM 12947</strain>
    </source>
</reference>
<organism evidence="1 2">
    <name type="scientific">Photobacterium frigidiphilum</name>
    <dbReference type="NCBI Taxonomy" id="264736"/>
    <lineage>
        <taxon>Bacteria</taxon>
        <taxon>Pseudomonadati</taxon>
        <taxon>Pseudomonadota</taxon>
        <taxon>Gammaproteobacteria</taxon>
        <taxon>Vibrionales</taxon>
        <taxon>Vibrionaceae</taxon>
        <taxon>Photobacterium</taxon>
    </lineage>
</organism>
<dbReference type="RefSeq" id="WP_107243169.1">
    <property type="nucleotide sequence ID" value="NZ_PYMJ01000012.1"/>
</dbReference>
<evidence type="ECO:0000313" key="2">
    <source>
        <dbReference type="Proteomes" id="UP000240987"/>
    </source>
</evidence>
<accession>A0A2T3JFV8</accession>
<dbReference type="EMBL" id="PYMJ01000012">
    <property type="protein sequence ID" value="PSU47827.1"/>
    <property type="molecule type" value="Genomic_DNA"/>
</dbReference>
<dbReference type="InterPro" id="IPR029024">
    <property type="entry name" value="TerB-like"/>
</dbReference>
<keyword evidence="2" id="KW-1185">Reference proteome</keyword>
<dbReference type="CDD" id="cd07178">
    <property type="entry name" value="terB_like_YebE"/>
    <property type="match status" value="1"/>
</dbReference>
<proteinExistence type="predicted"/>
<comment type="caution">
    <text evidence="1">The sequence shown here is derived from an EMBL/GenBank/DDBJ whole genome shotgun (WGS) entry which is preliminary data.</text>
</comment>
<dbReference type="Proteomes" id="UP000240987">
    <property type="component" value="Unassembled WGS sequence"/>
</dbReference>
<gene>
    <name evidence="1" type="ORF">C9J12_13305</name>
</gene>
<dbReference type="InterPro" id="IPR007486">
    <property type="entry name" value="YebE"/>
</dbReference>